<organism evidence="1 2">
    <name type="scientific">Lentzea guizhouensis</name>
    <dbReference type="NCBI Taxonomy" id="1586287"/>
    <lineage>
        <taxon>Bacteria</taxon>
        <taxon>Bacillati</taxon>
        <taxon>Actinomycetota</taxon>
        <taxon>Actinomycetes</taxon>
        <taxon>Pseudonocardiales</taxon>
        <taxon>Pseudonocardiaceae</taxon>
        <taxon>Lentzea</taxon>
    </lineage>
</organism>
<sequence length="126" mass="13920">MGDTIEMALPEVRSSGLLMKIGGEVRTVRVLDGRVQILEPDGVTAALKYDPPFELVGIEADLLGGLWVDPVPQRGLVRVFRHGKAASVPMTHAVHAVRWLESHTPFDAVRALRDEGYEIVDIRGRR</sequence>
<proteinExistence type="predicted"/>
<dbReference type="Proteomes" id="UP000093053">
    <property type="component" value="Chromosome"/>
</dbReference>
<accession>A0A1B2HBX7</accession>
<keyword evidence="2" id="KW-1185">Reference proteome</keyword>
<reference evidence="1 2" key="1">
    <citation type="submission" date="2016-07" db="EMBL/GenBank/DDBJ databases">
        <title>Complete genome sequence of the Lentzea guizhouensis DHS C013.</title>
        <authorList>
            <person name="Cao C."/>
        </authorList>
    </citation>
    <scope>NUCLEOTIDE SEQUENCE [LARGE SCALE GENOMIC DNA]</scope>
    <source>
        <strain evidence="1 2">DHS C013</strain>
    </source>
</reference>
<evidence type="ECO:0000313" key="1">
    <source>
        <dbReference type="EMBL" id="ANZ35213.1"/>
    </source>
</evidence>
<evidence type="ECO:0000313" key="2">
    <source>
        <dbReference type="Proteomes" id="UP000093053"/>
    </source>
</evidence>
<protein>
    <submittedName>
        <fullName evidence="1">Uncharacterized protein</fullName>
    </submittedName>
</protein>
<dbReference type="KEGG" id="led:BBK82_03145"/>
<dbReference type="EMBL" id="CP016793">
    <property type="protein sequence ID" value="ANZ35213.1"/>
    <property type="molecule type" value="Genomic_DNA"/>
</dbReference>
<dbReference type="AlphaFoldDB" id="A0A1B2HBX7"/>
<name>A0A1B2HBX7_9PSEU</name>
<dbReference type="STRING" id="1586287.BBK82_03145"/>
<gene>
    <name evidence="1" type="ORF">BBK82_03145</name>
</gene>